<dbReference type="InterPro" id="IPR032675">
    <property type="entry name" value="LRR_dom_sf"/>
</dbReference>
<dbReference type="AlphaFoldDB" id="A0AAD6YNN6"/>
<dbReference type="EMBL" id="JARJCW010000005">
    <property type="protein sequence ID" value="KAJ7224670.1"/>
    <property type="molecule type" value="Genomic_DNA"/>
</dbReference>
<comment type="caution">
    <text evidence="1">The sequence shown here is derived from an EMBL/GenBank/DDBJ whole genome shotgun (WGS) entry which is preliminary data.</text>
</comment>
<name>A0AAD6YNN6_9AGAR</name>
<protein>
    <recommendedName>
        <fullName evidence="3">F-box domain-containing protein</fullName>
    </recommendedName>
</protein>
<dbReference type="Proteomes" id="UP001219525">
    <property type="component" value="Unassembled WGS sequence"/>
</dbReference>
<sequence>ARQLKARDALARVCRTSLPSSSIATCGLVCKQWLPRSRLHVFSSMTLSGSRLRSLLDLEAESSSLPLLSFVRDLFLIISFFEDFTSKDIARLRSCLSLTHLQLRIPSSGNNSVVWDLFLGTHLPFLGTHCASLSSLTLSLNEYRPVSLRVIVDILVCLPSLSTFRLEGRGCRIIEAEIPPSQSCPPRLQTLDIVVTEGADILFAWFLSLTAGPQIKSLTLDDWDVHPAAQSLVAYFQRFGSRLEFLSIWPHRASFNLPSGMLKHATSLRHLKLQYQPVSSVLDMLYALPSSNLLTLAIRLSVDFYSLRAEVDTVANLARVPYALIDEALAHPRFRFLTSFSMCQYSDMGVTRSLLTQKAKALMPLANARRILHEYHV</sequence>
<reference evidence="1" key="1">
    <citation type="submission" date="2023-03" db="EMBL/GenBank/DDBJ databases">
        <title>Massive genome expansion in bonnet fungi (Mycena s.s.) driven by repeated elements and novel gene families across ecological guilds.</title>
        <authorList>
            <consortium name="Lawrence Berkeley National Laboratory"/>
            <person name="Harder C.B."/>
            <person name="Miyauchi S."/>
            <person name="Viragh M."/>
            <person name="Kuo A."/>
            <person name="Thoen E."/>
            <person name="Andreopoulos B."/>
            <person name="Lu D."/>
            <person name="Skrede I."/>
            <person name="Drula E."/>
            <person name="Henrissat B."/>
            <person name="Morin E."/>
            <person name="Kohler A."/>
            <person name="Barry K."/>
            <person name="LaButti K."/>
            <person name="Morin E."/>
            <person name="Salamov A."/>
            <person name="Lipzen A."/>
            <person name="Mereny Z."/>
            <person name="Hegedus B."/>
            <person name="Baldrian P."/>
            <person name="Stursova M."/>
            <person name="Weitz H."/>
            <person name="Taylor A."/>
            <person name="Grigoriev I.V."/>
            <person name="Nagy L.G."/>
            <person name="Martin F."/>
            <person name="Kauserud H."/>
        </authorList>
    </citation>
    <scope>NUCLEOTIDE SEQUENCE</scope>
    <source>
        <strain evidence="1">9144</strain>
    </source>
</reference>
<keyword evidence="2" id="KW-1185">Reference proteome</keyword>
<proteinExistence type="predicted"/>
<dbReference type="Gene3D" id="3.80.10.10">
    <property type="entry name" value="Ribonuclease Inhibitor"/>
    <property type="match status" value="1"/>
</dbReference>
<feature type="non-terminal residue" evidence="1">
    <location>
        <position position="1"/>
    </location>
</feature>
<organism evidence="1 2">
    <name type="scientific">Mycena pura</name>
    <dbReference type="NCBI Taxonomy" id="153505"/>
    <lineage>
        <taxon>Eukaryota</taxon>
        <taxon>Fungi</taxon>
        <taxon>Dikarya</taxon>
        <taxon>Basidiomycota</taxon>
        <taxon>Agaricomycotina</taxon>
        <taxon>Agaricomycetes</taxon>
        <taxon>Agaricomycetidae</taxon>
        <taxon>Agaricales</taxon>
        <taxon>Marasmiineae</taxon>
        <taxon>Mycenaceae</taxon>
        <taxon>Mycena</taxon>
    </lineage>
</organism>
<evidence type="ECO:0000313" key="2">
    <source>
        <dbReference type="Proteomes" id="UP001219525"/>
    </source>
</evidence>
<evidence type="ECO:0000313" key="1">
    <source>
        <dbReference type="EMBL" id="KAJ7224670.1"/>
    </source>
</evidence>
<evidence type="ECO:0008006" key="3">
    <source>
        <dbReference type="Google" id="ProtNLM"/>
    </source>
</evidence>
<dbReference type="SUPFAM" id="SSF52047">
    <property type="entry name" value="RNI-like"/>
    <property type="match status" value="1"/>
</dbReference>
<gene>
    <name evidence="1" type="ORF">GGX14DRAFT_651343</name>
</gene>
<accession>A0AAD6YNN6</accession>